<dbReference type="AlphaFoldDB" id="V2TIK2"/>
<evidence type="ECO:0000256" key="6">
    <source>
        <dbReference type="ARBA" id="ARBA00039101"/>
    </source>
</evidence>
<keyword evidence="4" id="KW-0274">FAD</keyword>
<proteinExistence type="inferred from homology"/>
<keyword evidence="11" id="KW-1185">Reference proteome</keyword>
<dbReference type="EC" id="1.4.3.3" evidence="6"/>
<sequence>MKWSILGNGVTGLCIAVELTKMGEKCEVITSDITAASHWAGGMLAPYCETESAPSYVTEQGIKAISWWSSTIPLVHQNGTLVIAPARDIEELNRFSKMTDQHTWVRPQDIESDISDHFERGLFFSEEAHLDPRYALSQLREFLVSKGVPFHQSKPSGTIVDCRGIAAQDSLSDLRAVRGEMLILETHDIHFSRPIRFLHPRFPCYLVPRDNGRFMLGATMLESNDHGKISVRAVLELLTSTYVINPAFAEAKIIETGAGLRPSFPSNLPEIKFKNGKYFVNGMYRHGFLLAPIIAQNFIARLKAK</sequence>
<organism evidence="10 11">
    <name type="scientific">Acinetobacter nectaris CIP 110549</name>
    <dbReference type="NCBI Taxonomy" id="1392540"/>
    <lineage>
        <taxon>Bacteria</taxon>
        <taxon>Pseudomonadati</taxon>
        <taxon>Pseudomonadota</taxon>
        <taxon>Gammaproteobacteria</taxon>
        <taxon>Moraxellales</taxon>
        <taxon>Moraxellaceae</taxon>
        <taxon>Acinetobacter</taxon>
    </lineage>
</organism>
<evidence type="ECO:0000256" key="8">
    <source>
        <dbReference type="ARBA" id="ARBA00049547"/>
    </source>
</evidence>
<evidence type="ECO:0000256" key="1">
    <source>
        <dbReference type="ARBA" id="ARBA00001974"/>
    </source>
</evidence>
<evidence type="ECO:0000256" key="7">
    <source>
        <dbReference type="ARBA" id="ARBA00039751"/>
    </source>
</evidence>
<dbReference type="STRING" id="1392540.P256_02352"/>
<dbReference type="eggNOG" id="COG0665">
    <property type="taxonomic scope" value="Bacteria"/>
</dbReference>
<comment type="catalytic activity">
    <reaction evidence="8">
        <text>a D-alpha-amino acid + O2 + H2O = a 2-oxocarboxylate + H2O2 + NH4(+)</text>
        <dbReference type="Rhea" id="RHEA:21816"/>
        <dbReference type="ChEBI" id="CHEBI:15377"/>
        <dbReference type="ChEBI" id="CHEBI:15379"/>
        <dbReference type="ChEBI" id="CHEBI:16240"/>
        <dbReference type="ChEBI" id="CHEBI:28938"/>
        <dbReference type="ChEBI" id="CHEBI:35179"/>
        <dbReference type="ChEBI" id="CHEBI:59871"/>
        <dbReference type="EC" id="1.4.3.3"/>
    </reaction>
    <physiologicalReaction direction="left-to-right" evidence="8">
        <dbReference type="Rhea" id="RHEA:21817"/>
    </physiologicalReaction>
</comment>
<dbReference type="PANTHER" id="PTHR11530:SF11">
    <property type="entry name" value="D-ASPARTATE OXIDASE"/>
    <property type="match status" value="1"/>
</dbReference>
<evidence type="ECO:0000259" key="9">
    <source>
        <dbReference type="Pfam" id="PF01266"/>
    </source>
</evidence>
<dbReference type="GO" id="GO:0071949">
    <property type="term" value="F:FAD binding"/>
    <property type="evidence" value="ECO:0007669"/>
    <property type="project" value="InterPro"/>
</dbReference>
<keyword evidence="3" id="KW-0285">Flavoprotein</keyword>
<dbReference type="PATRIC" id="fig|1392540.3.peg.2271"/>
<dbReference type="Pfam" id="PF01266">
    <property type="entry name" value="DAO"/>
    <property type="match status" value="1"/>
</dbReference>
<dbReference type="Gene3D" id="3.50.50.60">
    <property type="entry name" value="FAD/NAD(P)-binding domain"/>
    <property type="match status" value="2"/>
</dbReference>
<comment type="similarity">
    <text evidence="2">Belongs to the DAMOX/DASOX family.</text>
</comment>
<reference evidence="10 11" key="1">
    <citation type="submission" date="2013-10" db="EMBL/GenBank/DDBJ databases">
        <title>The Genome Sequence of Acinetobacter nectaris CIP 110549.</title>
        <authorList>
            <consortium name="The Broad Institute Genomics Platform"/>
            <consortium name="The Broad Institute Genome Sequencing Center for Infectious Disease"/>
            <person name="Cerqueira G."/>
            <person name="Feldgarden M."/>
            <person name="Courvalin P."/>
            <person name="Grillot-Courvalin C."/>
            <person name="Clermont D."/>
            <person name="Rocha E."/>
            <person name="Yoon E.-J."/>
            <person name="Nemec A."/>
            <person name="Young S.K."/>
            <person name="Zeng Q."/>
            <person name="Gargeya S."/>
            <person name="Fitzgerald M."/>
            <person name="Abouelleil A."/>
            <person name="Alvarado L."/>
            <person name="Berlin A.M."/>
            <person name="Chapman S.B."/>
            <person name="Gainer-Dewar J."/>
            <person name="Goldberg J."/>
            <person name="Gnerre S."/>
            <person name="Griggs A."/>
            <person name="Gujja S."/>
            <person name="Hansen M."/>
            <person name="Howarth C."/>
            <person name="Imamovic A."/>
            <person name="Ireland A."/>
            <person name="Larimer J."/>
            <person name="McCowan C."/>
            <person name="Murphy C."/>
            <person name="Pearson M."/>
            <person name="Poon T.W."/>
            <person name="Priest M."/>
            <person name="Roberts A."/>
            <person name="Saif S."/>
            <person name="Shea T."/>
            <person name="Sykes S."/>
            <person name="Wortman J."/>
            <person name="Nusbaum C."/>
            <person name="Birren B."/>
        </authorList>
    </citation>
    <scope>NUCLEOTIDE SEQUENCE [LARGE SCALE GENOMIC DNA]</scope>
    <source>
        <strain evidence="10 11">CIP 110549</strain>
    </source>
</reference>
<dbReference type="InterPro" id="IPR006076">
    <property type="entry name" value="FAD-dep_OxRdtase"/>
</dbReference>
<gene>
    <name evidence="10" type="ORF">P256_02352</name>
</gene>
<evidence type="ECO:0000256" key="5">
    <source>
        <dbReference type="ARBA" id="ARBA00023002"/>
    </source>
</evidence>
<comment type="caution">
    <text evidence="10">The sequence shown here is derived from an EMBL/GenBank/DDBJ whole genome shotgun (WGS) entry which is preliminary data.</text>
</comment>
<comment type="cofactor">
    <cofactor evidence="1">
        <name>FAD</name>
        <dbReference type="ChEBI" id="CHEBI:57692"/>
    </cofactor>
</comment>
<dbReference type="Gene3D" id="3.30.9.10">
    <property type="entry name" value="D-Amino Acid Oxidase, subunit A, domain 2"/>
    <property type="match status" value="2"/>
</dbReference>
<evidence type="ECO:0000256" key="2">
    <source>
        <dbReference type="ARBA" id="ARBA00006730"/>
    </source>
</evidence>
<keyword evidence="5" id="KW-0560">Oxidoreductase</keyword>
<dbReference type="InterPro" id="IPR023209">
    <property type="entry name" value="DAO"/>
</dbReference>
<feature type="domain" description="FAD dependent oxidoreductase" evidence="9">
    <location>
        <begin position="5"/>
        <end position="296"/>
    </location>
</feature>
<dbReference type="PANTHER" id="PTHR11530">
    <property type="entry name" value="D-AMINO ACID OXIDASE"/>
    <property type="match status" value="1"/>
</dbReference>
<evidence type="ECO:0000313" key="10">
    <source>
        <dbReference type="EMBL" id="ESK37297.1"/>
    </source>
</evidence>
<accession>V2TIK2</accession>
<dbReference type="HOGENOM" id="CLU_007884_1_0_6"/>
<dbReference type="OrthoDB" id="9790035at2"/>
<dbReference type="GO" id="GO:0046416">
    <property type="term" value="P:D-amino acid metabolic process"/>
    <property type="evidence" value="ECO:0007669"/>
    <property type="project" value="InterPro"/>
</dbReference>
<dbReference type="RefSeq" id="WP_023273962.1">
    <property type="nucleotide sequence ID" value="NZ_KI530736.1"/>
</dbReference>
<name>V2TIK2_9GAMM</name>
<dbReference type="SUPFAM" id="SSF54373">
    <property type="entry name" value="FAD-linked reductases, C-terminal domain"/>
    <property type="match status" value="1"/>
</dbReference>
<evidence type="ECO:0000313" key="11">
    <source>
        <dbReference type="Proteomes" id="UP000023785"/>
    </source>
</evidence>
<dbReference type="EMBL" id="AYER01000010">
    <property type="protein sequence ID" value="ESK37297.1"/>
    <property type="molecule type" value="Genomic_DNA"/>
</dbReference>
<evidence type="ECO:0000256" key="4">
    <source>
        <dbReference type="ARBA" id="ARBA00022827"/>
    </source>
</evidence>
<evidence type="ECO:0000256" key="3">
    <source>
        <dbReference type="ARBA" id="ARBA00022630"/>
    </source>
</evidence>
<dbReference type="Proteomes" id="UP000023785">
    <property type="component" value="Unassembled WGS sequence"/>
</dbReference>
<dbReference type="GO" id="GO:0003884">
    <property type="term" value="F:D-amino-acid oxidase activity"/>
    <property type="evidence" value="ECO:0007669"/>
    <property type="project" value="UniProtKB-EC"/>
</dbReference>
<dbReference type="InterPro" id="IPR036188">
    <property type="entry name" value="FAD/NAD-bd_sf"/>
</dbReference>
<protein>
    <recommendedName>
        <fullName evidence="7">D-amino-acid oxidase</fullName>
        <ecNumber evidence="6">1.4.3.3</ecNumber>
    </recommendedName>
</protein>
<dbReference type="SUPFAM" id="SSF51971">
    <property type="entry name" value="Nucleotide-binding domain"/>
    <property type="match status" value="1"/>
</dbReference>